<gene>
    <name evidence="2" type="ORF">MHBO_004603</name>
</gene>
<evidence type="ECO:0000256" key="1">
    <source>
        <dbReference type="SAM" id="Phobius"/>
    </source>
</evidence>
<feature type="transmembrane region" description="Helical" evidence="1">
    <location>
        <begin position="92"/>
        <end position="116"/>
    </location>
</feature>
<evidence type="ECO:0000313" key="3">
    <source>
        <dbReference type="Proteomes" id="UP001439008"/>
    </source>
</evidence>
<evidence type="ECO:0000313" key="2">
    <source>
        <dbReference type="EMBL" id="MES1923067.1"/>
    </source>
</evidence>
<name>A0ABV2ATU3_9EUKA</name>
<proteinExistence type="predicted"/>
<accession>A0ABV2ATU3</accession>
<keyword evidence="1" id="KW-0812">Transmembrane</keyword>
<keyword evidence="3" id="KW-1185">Reference proteome</keyword>
<dbReference type="EMBL" id="JBDODL010004533">
    <property type="protein sequence ID" value="MES1923067.1"/>
    <property type="molecule type" value="Genomic_DNA"/>
</dbReference>
<protein>
    <submittedName>
        <fullName evidence="2">Uncharacterized protein</fullName>
    </submittedName>
</protein>
<organism evidence="2 3">
    <name type="scientific">Bonamia ostreae</name>
    <dbReference type="NCBI Taxonomy" id="126728"/>
    <lineage>
        <taxon>Eukaryota</taxon>
        <taxon>Sar</taxon>
        <taxon>Rhizaria</taxon>
        <taxon>Endomyxa</taxon>
        <taxon>Ascetosporea</taxon>
        <taxon>Haplosporida</taxon>
        <taxon>Bonamia</taxon>
    </lineage>
</organism>
<sequence>MIKYVLYFASIPIFINTNKNTCNLPDKTGLLIRNMTSASNQYLIFEISCSHLYDLYYKKKKMPSKVVEKFLCDDVYKNVAELEPIDFFSCYFTSYFTIIIFAFIMVCLFVLLSALVRLRLLRRRQINENRLFYGRIDRFDNRQPLTTILEEMSEIEDETGV</sequence>
<comment type="caution">
    <text evidence="2">The sequence shown here is derived from an EMBL/GenBank/DDBJ whole genome shotgun (WGS) entry which is preliminary data.</text>
</comment>
<reference evidence="2 3" key="1">
    <citation type="journal article" date="2024" name="BMC Biol.">
        <title>Comparative genomics of Ascetosporea gives new insight into the evolutionary basis for animal parasitism in Rhizaria.</title>
        <authorList>
            <person name="Hiltunen Thoren M."/>
            <person name="Onut-Brannstrom I."/>
            <person name="Alfjorden A."/>
            <person name="Peckova H."/>
            <person name="Swords F."/>
            <person name="Hooper C."/>
            <person name="Holzer A.S."/>
            <person name="Bass D."/>
            <person name="Burki F."/>
        </authorList>
    </citation>
    <scope>NUCLEOTIDE SEQUENCE [LARGE SCALE GENOMIC DNA]</scope>
    <source>
        <strain evidence="2">20-A016</strain>
    </source>
</reference>
<keyword evidence="1" id="KW-1133">Transmembrane helix</keyword>
<keyword evidence="1" id="KW-0472">Membrane</keyword>
<dbReference type="Proteomes" id="UP001439008">
    <property type="component" value="Unassembled WGS sequence"/>
</dbReference>